<evidence type="ECO:0000313" key="3">
    <source>
        <dbReference type="Proteomes" id="UP000559256"/>
    </source>
</evidence>
<dbReference type="Pfam" id="PF02171">
    <property type="entry name" value="Piwi"/>
    <property type="match status" value="1"/>
</dbReference>
<dbReference type="InterPro" id="IPR014811">
    <property type="entry name" value="ArgoL1"/>
</dbReference>
<dbReference type="Pfam" id="PF16486">
    <property type="entry name" value="ArgoN"/>
    <property type="match status" value="1"/>
</dbReference>
<dbReference type="Gene3D" id="3.30.420.10">
    <property type="entry name" value="Ribonuclease H-like superfamily/Ribonuclease H"/>
    <property type="match status" value="1"/>
</dbReference>
<dbReference type="SUPFAM" id="SSF53098">
    <property type="entry name" value="Ribonuclease H-like"/>
    <property type="match status" value="1"/>
</dbReference>
<sequence>MIAVITANFPTKSGKPELDLRIAKGIEIMSRLQKNRHDIFGRPGAFDGKKNLFSFTKYSFPTLQEVVSLDDQATGNRRQKMVTVTISYVNEVDVDRLNQVIQAGKARISDLGAQGVYSISLNMLNLFVQSQPKQSHLFKGKSFFIDRNRAHQSDRGLSPLKLLDGLFQSVRPAMDRIVLNVDVTVGAVLPDWSLEDICTAFLRLRDSAALHRLEAASQELRKLNQFLKGTKIVIRTPGGGRQRERVIKEIVADVGKKKFDKNGQQITVYEHFLRTYNLQMRSPSLGVRVGNHELFPVHRDICQVINQVYKGRLQPDQIREVLGFVPRNPQDRLQKIQAGWSAMGHQTSEFLLAAGITISNQPIRVTGRLLDSPQIVYGPRAPSNRPTCDVVQPRYRGVWDVMNKRLKTPAQVRGMLIVNFVETNPSHIMHRFVTDLIEVMRERGMKVPSEGTRISDIETLNGQNPDIEDKLKELGARHHSPSLILAILPQNALDLYNAIKRFGDVTVGVATQCVRWTEKIYRGYNAGKCNQYHNNLILKINGKLGGINHIPASKIVKSLSEREGKKGTFMIIGADVSHPGPGSKQPSIASVVGSYDEHGSCYVPVMHVQPSRMEVIENISAMLAKLLSFFYVEIKNPPPRRIVIFRDGVSEGEFETVRQYELGRIKETLERMYQKINQPMPLVTYIIVGKRHHYRFFPEDPTRPNQADPKSGNCHSGFVVDRDIVHPVYRDFYLLSQAGLKGTSIPSHYTILEDENFGGDANKLQELTYALCHSYQRATRTVKIPAPVYYADLVCRRAKFHFDSAEVVYSDNMQHFKQANPAALKGMYFL</sequence>
<keyword evidence="3" id="KW-1185">Reference proteome</keyword>
<dbReference type="InterPro" id="IPR045246">
    <property type="entry name" value="Piwi_ago-like"/>
</dbReference>
<dbReference type="InterPro" id="IPR032474">
    <property type="entry name" value="Argonaute_N"/>
</dbReference>
<feature type="domain" description="Piwi" evidence="1">
    <location>
        <begin position="483"/>
        <end position="803"/>
    </location>
</feature>
<dbReference type="GO" id="GO:0003676">
    <property type="term" value="F:nucleic acid binding"/>
    <property type="evidence" value="ECO:0007669"/>
    <property type="project" value="InterPro"/>
</dbReference>
<dbReference type="Gene3D" id="2.170.260.10">
    <property type="entry name" value="paz domain"/>
    <property type="match status" value="1"/>
</dbReference>
<dbReference type="PANTHER" id="PTHR22891">
    <property type="entry name" value="EUKARYOTIC TRANSLATION INITIATION FACTOR 2C"/>
    <property type="match status" value="1"/>
</dbReference>
<dbReference type="Pfam" id="PF08699">
    <property type="entry name" value="ArgoL1"/>
    <property type="match status" value="1"/>
</dbReference>
<dbReference type="SUPFAM" id="SSF101690">
    <property type="entry name" value="PAZ domain"/>
    <property type="match status" value="1"/>
</dbReference>
<dbReference type="CDD" id="cd04657">
    <property type="entry name" value="Piwi_ago-like"/>
    <property type="match status" value="1"/>
</dbReference>
<proteinExistence type="predicted"/>
<reference evidence="2 3" key="1">
    <citation type="journal article" date="2020" name="ISME J.">
        <title>Uncovering the hidden diversity of litter-decomposition mechanisms in mushroom-forming fungi.</title>
        <authorList>
            <person name="Floudas D."/>
            <person name="Bentzer J."/>
            <person name="Ahren D."/>
            <person name="Johansson T."/>
            <person name="Persson P."/>
            <person name="Tunlid A."/>
        </authorList>
    </citation>
    <scope>NUCLEOTIDE SEQUENCE [LARGE SCALE GENOMIC DNA]</scope>
    <source>
        <strain evidence="2 3">CBS 291.85</strain>
    </source>
</reference>
<dbReference type="SMART" id="SM00950">
    <property type="entry name" value="Piwi"/>
    <property type="match status" value="1"/>
</dbReference>
<dbReference type="AlphaFoldDB" id="A0A8H5LHK1"/>
<evidence type="ECO:0000259" key="1">
    <source>
        <dbReference type="PROSITE" id="PS50822"/>
    </source>
</evidence>
<evidence type="ECO:0000313" key="2">
    <source>
        <dbReference type="EMBL" id="KAF5357368.1"/>
    </source>
</evidence>
<dbReference type="InterPro" id="IPR012337">
    <property type="entry name" value="RNaseH-like_sf"/>
</dbReference>
<dbReference type="SMART" id="SM01163">
    <property type="entry name" value="DUF1785"/>
    <property type="match status" value="1"/>
</dbReference>
<dbReference type="Pfam" id="PF16488">
    <property type="entry name" value="ArgoL2"/>
    <property type="match status" value="1"/>
</dbReference>
<dbReference type="Gene3D" id="3.40.50.2300">
    <property type="match status" value="1"/>
</dbReference>
<organism evidence="2 3">
    <name type="scientific">Tetrapyrgos nigripes</name>
    <dbReference type="NCBI Taxonomy" id="182062"/>
    <lineage>
        <taxon>Eukaryota</taxon>
        <taxon>Fungi</taxon>
        <taxon>Dikarya</taxon>
        <taxon>Basidiomycota</taxon>
        <taxon>Agaricomycotina</taxon>
        <taxon>Agaricomycetes</taxon>
        <taxon>Agaricomycetidae</taxon>
        <taxon>Agaricales</taxon>
        <taxon>Marasmiineae</taxon>
        <taxon>Marasmiaceae</taxon>
        <taxon>Tetrapyrgos</taxon>
    </lineage>
</organism>
<dbReference type="PROSITE" id="PS50822">
    <property type="entry name" value="PIWI"/>
    <property type="match status" value="1"/>
</dbReference>
<name>A0A8H5LHK1_9AGAR</name>
<gene>
    <name evidence="2" type="ORF">D9758_005903</name>
</gene>
<dbReference type="InterPro" id="IPR036085">
    <property type="entry name" value="PAZ_dom_sf"/>
</dbReference>
<accession>A0A8H5LHK1</accession>
<dbReference type="EMBL" id="JAACJM010000052">
    <property type="protein sequence ID" value="KAF5357368.1"/>
    <property type="molecule type" value="Genomic_DNA"/>
</dbReference>
<comment type="caution">
    <text evidence="2">The sequence shown here is derived from an EMBL/GenBank/DDBJ whole genome shotgun (WGS) entry which is preliminary data.</text>
</comment>
<dbReference type="Proteomes" id="UP000559256">
    <property type="component" value="Unassembled WGS sequence"/>
</dbReference>
<dbReference type="OrthoDB" id="10252740at2759"/>
<dbReference type="InterPro" id="IPR003165">
    <property type="entry name" value="Piwi"/>
</dbReference>
<dbReference type="InterPro" id="IPR036397">
    <property type="entry name" value="RNaseH_sf"/>
</dbReference>
<dbReference type="InterPro" id="IPR032472">
    <property type="entry name" value="ArgoL2"/>
</dbReference>
<protein>
    <recommendedName>
        <fullName evidence="1">Piwi domain-containing protein</fullName>
    </recommendedName>
</protein>